<dbReference type="PANTHER" id="PTHR10773:SF19">
    <property type="match status" value="1"/>
</dbReference>
<dbReference type="Proteomes" id="UP000827092">
    <property type="component" value="Unassembled WGS sequence"/>
</dbReference>
<reference evidence="1 2" key="1">
    <citation type="journal article" date="2022" name="Nat. Ecol. Evol.">
        <title>A masculinizing supergene underlies an exaggerated male reproductive morph in a spider.</title>
        <authorList>
            <person name="Hendrickx F."/>
            <person name="De Corte Z."/>
            <person name="Sonet G."/>
            <person name="Van Belleghem S.M."/>
            <person name="Kostlbacher S."/>
            <person name="Vangestel C."/>
        </authorList>
    </citation>
    <scope>NUCLEOTIDE SEQUENCE [LARGE SCALE GENOMIC DNA]</scope>
    <source>
        <strain evidence="1">W744_W776</strain>
    </source>
</reference>
<dbReference type="PANTHER" id="PTHR10773">
    <property type="entry name" value="DNA-DIRECTED RNA POLYMERASES I, II, AND III SUBUNIT RPABC2"/>
    <property type="match status" value="1"/>
</dbReference>
<evidence type="ECO:0000313" key="1">
    <source>
        <dbReference type="EMBL" id="KAG8198016.1"/>
    </source>
</evidence>
<organism evidence="1 2">
    <name type="scientific">Oedothorax gibbosus</name>
    <dbReference type="NCBI Taxonomy" id="931172"/>
    <lineage>
        <taxon>Eukaryota</taxon>
        <taxon>Metazoa</taxon>
        <taxon>Ecdysozoa</taxon>
        <taxon>Arthropoda</taxon>
        <taxon>Chelicerata</taxon>
        <taxon>Arachnida</taxon>
        <taxon>Araneae</taxon>
        <taxon>Araneomorphae</taxon>
        <taxon>Entelegynae</taxon>
        <taxon>Araneoidea</taxon>
        <taxon>Linyphiidae</taxon>
        <taxon>Erigoninae</taxon>
        <taxon>Oedothorax</taxon>
    </lineage>
</organism>
<name>A0AAV6VQI1_9ARAC</name>
<dbReference type="EMBL" id="JAFNEN010000045">
    <property type="protein sequence ID" value="KAG8198016.1"/>
    <property type="molecule type" value="Genomic_DNA"/>
</dbReference>
<evidence type="ECO:0000313" key="2">
    <source>
        <dbReference type="Proteomes" id="UP000827092"/>
    </source>
</evidence>
<comment type="caution">
    <text evidence="1">The sequence shown here is derived from an EMBL/GenBank/DDBJ whole genome shotgun (WGS) entry which is preliminary data.</text>
</comment>
<dbReference type="AlphaFoldDB" id="A0AAV6VQI1"/>
<accession>A0AAV6VQI1</accession>
<keyword evidence="2" id="KW-1185">Reference proteome</keyword>
<sequence length="193" mass="22617">MKNDRIITTAMKLTQFDLITPRLTQQGRHTPPNKINREPIQSHISSYNPSISHYRREHAPKRLYLPSELTVNMMYKDYKEKHQDNPCSYKTYRKEVTDMNISFAKLGEEECSTCLGYQRQQHPNHDTIPKPTHSECPVCESWKTHLQKAKDARDRYKVDSDNASKIPDPYRVVRSIDLQKVIMLPRIPGHKSV</sequence>
<proteinExistence type="predicted"/>
<protein>
    <submittedName>
        <fullName evidence="1">Uncharacterized protein</fullName>
    </submittedName>
</protein>
<gene>
    <name evidence="1" type="ORF">JTE90_001856</name>
</gene>